<dbReference type="RefSeq" id="WP_420853539.1">
    <property type="nucleotide sequence ID" value="NZ_BAAAES010000009.1"/>
</dbReference>
<evidence type="ECO:0000313" key="4">
    <source>
        <dbReference type="Proteomes" id="UP001500238"/>
    </source>
</evidence>
<dbReference type="Proteomes" id="UP001500238">
    <property type="component" value="Unassembled WGS sequence"/>
</dbReference>
<dbReference type="InterPro" id="IPR051910">
    <property type="entry name" value="ComF/GntX_DNA_util-trans"/>
</dbReference>
<dbReference type="InterPro" id="IPR029057">
    <property type="entry name" value="PRTase-like"/>
</dbReference>
<gene>
    <name evidence="3" type="ORF">GCM10009102_27700</name>
</gene>
<protein>
    <submittedName>
        <fullName evidence="3">ComF family protein</fullName>
    </submittedName>
</protein>
<organism evidence="3 4">
    <name type="scientific">Sphingomonas insulae</name>
    <dbReference type="NCBI Taxonomy" id="424800"/>
    <lineage>
        <taxon>Bacteria</taxon>
        <taxon>Pseudomonadati</taxon>
        <taxon>Pseudomonadota</taxon>
        <taxon>Alphaproteobacteria</taxon>
        <taxon>Sphingomonadales</taxon>
        <taxon>Sphingomonadaceae</taxon>
        <taxon>Sphingomonas</taxon>
    </lineage>
</organism>
<accession>A0ABN1HYU6</accession>
<dbReference type="PANTHER" id="PTHR47505">
    <property type="entry name" value="DNA UTILIZATION PROTEIN YHGH"/>
    <property type="match status" value="1"/>
</dbReference>
<evidence type="ECO:0000313" key="3">
    <source>
        <dbReference type="EMBL" id="GAA0674192.1"/>
    </source>
</evidence>
<name>A0ABN1HYU6_9SPHN</name>
<comment type="caution">
    <text evidence="3">The sequence shown here is derived from an EMBL/GenBank/DDBJ whole genome shotgun (WGS) entry which is preliminary data.</text>
</comment>
<keyword evidence="4" id="KW-1185">Reference proteome</keyword>
<feature type="domain" description="Double zinc ribbon" evidence="2">
    <location>
        <begin position="25"/>
        <end position="83"/>
    </location>
</feature>
<proteinExistence type="inferred from homology"/>
<dbReference type="InterPro" id="IPR044005">
    <property type="entry name" value="DZR_2"/>
</dbReference>
<sequence length="259" mass="27710">MIRRTTIDAGRAVARATTGVVGNVVAWALPPRCPGCATPVAADHRFCAACWSGLRLLAPPWCAGCNRPFAFDRGDGARCGQCLADPPRHQGVRAAVAYGPVARQLALKLKYGRRIGIAATMAERMMPGVPGGLDLLVPVPLHRWRLWSRGYNQAALIAAALHRRSGVVHDPFVLIRRRQTVALKGMGRGDRRKAVAGAFAVVDRQRVRGKAVGLVDDVFTSGATATACTRTLLAAGAASVTILCWARVIDDDDRPDYAD</sequence>
<dbReference type="InterPro" id="IPR000836">
    <property type="entry name" value="PRTase_dom"/>
</dbReference>
<dbReference type="CDD" id="cd06223">
    <property type="entry name" value="PRTases_typeI"/>
    <property type="match status" value="1"/>
</dbReference>
<reference evidence="3 4" key="1">
    <citation type="journal article" date="2019" name="Int. J. Syst. Evol. Microbiol.">
        <title>The Global Catalogue of Microorganisms (GCM) 10K type strain sequencing project: providing services to taxonomists for standard genome sequencing and annotation.</title>
        <authorList>
            <consortium name="The Broad Institute Genomics Platform"/>
            <consortium name="The Broad Institute Genome Sequencing Center for Infectious Disease"/>
            <person name="Wu L."/>
            <person name="Ma J."/>
        </authorList>
    </citation>
    <scope>NUCLEOTIDE SEQUENCE [LARGE SCALE GENOMIC DNA]</scope>
    <source>
        <strain evidence="3 4">JCM 14603</strain>
    </source>
</reference>
<dbReference type="EMBL" id="BAAAES010000009">
    <property type="protein sequence ID" value="GAA0674192.1"/>
    <property type="molecule type" value="Genomic_DNA"/>
</dbReference>
<dbReference type="Pfam" id="PF18912">
    <property type="entry name" value="DZR_2"/>
    <property type="match status" value="1"/>
</dbReference>
<dbReference type="PANTHER" id="PTHR47505:SF1">
    <property type="entry name" value="DNA UTILIZATION PROTEIN YHGH"/>
    <property type="match status" value="1"/>
</dbReference>
<evidence type="ECO:0000256" key="1">
    <source>
        <dbReference type="ARBA" id="ARBA00008007"/>
    </source>
</evidence>
<comment type="similarity">
    <text evidence="1">Belongs to the ComF/GntX family.</text>
</comment>
<evidence type="ECO:0000259" key="2">
    <source>
        <dbReference type="Pfam" id="PF18912"/>
    </source>
</evidence>
<dbReference type="SUPFAM" id="SSF53271">
    <property type="entry name" value="PRTase-like"/>
    <property type="match status" value="1"/>
</dbReference>
<dbReference type="Gene3D" id="3.40.50.2020">
    <property type="match status" value="1"/>
</dbReference>